<protein>
    <submittedName>
        <fullName evidence="1">Uncharacterized protein</fullName>
    </submittedName>
</protein>
<accession>A0AAI9TRZ1</accession>
<dbReference type="Proteomes" id="UP001227192">
    <property type="component" value="Unassembled WGS sequence"/>
</dbReference>
<name>A0AAI9TRZ1_PENTH</name>
<organism evidence="1 2">
    <name type="scientific">Penicillium thymicola</name>
    <dbReference type="NCBI Taxonomy" id="293382"/>
    <lineage>
        <taxon>Eukaryota</taxon>
        <taxon>Fungi</taxon>
        <taxon>Dikarya</taxon>
        <taxon>Ascomycota</taxon>
        <taxon>Pezizomycotina</taxon>
        <taxon>Eurotiomycetes</taxon>
        <taxon>Eurotiomycetidae</taxon>
        <taxon>Eurotiales</taxon>
        <taxon>Aspergillaceae</taxon>
        <taxon>Penicillium</taxon>
    </lineage>
</organism>
<dbReference type="EMBL" id="LACB01000013">
    <property type="protein sequence ID" value="KAJ9492346.1"/>
    <property type="molecule type" value="Genomic_DNA"/>
</dbReference>
<sequence>MMKTARLHEKGEVGLPIGGRLLQPAPGLASYTLGQRTIISEHYAQIVQAPIYIVHDMTALLRTHRAKELNSVQIQFRFNSGSNYFRIYDSILTISNTHCCTEKFAAWSFCQTSLYP</sequence>
<evidence type="ECO:0000313" key="1">
    <source>
        <dbReference type="EMBL" id="KAJ9492346.1"/>
    </source>
</evidence>
<keyword evidence="2" id="KW-1185">Reference proteome</keyword>
<gene>
    <name evidence="1" type="ORF">VN97_g869</name>
</gene>
<dbReference type="AlphaFoldDB" id="A0AAI9TRZ1"/>
<reference evidence="1" key="2">
    <citation type="journal article" date="2016" name="Fungal Biol.">
        <title>Ochratoxin A production by Penicillium thymicola.</title>
        <authorList>
            <person name="Nguyen H.D.T."/>
            <person name="McMullin D.R."/>
            <person name="Ponomareva E."/>
            <person name="Riley R."/>
            <person name="Pomraning K.R."/>
            <person name="Baker S.E."/>
            <person name="Seifert K.A."/>
        </authorList>
    </citation>
    <scope>NUCLEOTIDE SEQUENCE</scope>
    <source>
        <strain evidence="1">DAOM 180753</strain>
    </source>
</reference>
<proteinExistence type="predicted"/>
<comment type="caution">
    <text evidence="1">The sequence shown here is derived from an EMBL/GenBank/DDBJ whole genome shotgun (WGS) entry which is preliminary data.</text>
</comment>
<evidence type="ECO:0000313" key="2">
    <source>
        <dbReference type="Proteomes" id="UP001227192"/>
    </source>
</evidence>
<reference evidence="1" key="1">
    <citation type="submission" date="2015-06" db="EMBL/GenBank/DDBJ databases">
        <authorList>
            <person name="Nguyen H."/>
        </authorList>
    </citation>
    <scope>NUCLEOTIDE SEQUENCE</scope>
    <source>
        <strain evidence="1">DAOM 180753</strain>
    </source>
</reference>